<evidence type="ECO:0000313" key="1">
    <source>
        <dbReference type="EMBL" id="KAI9156540.1"/>
    </source>
</evidence>
<dbReference type="Proteomes" id="UP001064489">
    <property type="component" value="Chromosome 12"/>
</dbReference>
<dbReference type="EMBL" id="JAJSOW010000107">
    <property type="protein sequence ID" value="KAI9156540.1"/>
    <property type="molecule type" value="Genomic_DNA"/>
</dbReference>
<dbReference type="InterPro" id="IPR013785">
    <property type="entry name" value="Aldolase_TIM"/>
</dbReference>
<evidence type="ECO:0000313" key="2">
    <source>
        <dbReference type="Proteomes" id="UP001064489"/>
    </source>
</evidence>
<reference evidence="1" key="2">
    <citation type="submission" date="2023-02" db="EMBL/GenBank/DDBJ databases">
        <authorList>
            <person name="Swenson N.G."/>
            <person name="Wegrzyn J.L."/>
            <person name="Mcevoy S.L."/>
        </authorList>
    </citation>
    <scope>NUCLEOTIDE SEQUENCE</scope>
    <source>
        <strain evidence="1">91603</strain>
        <tissue evidence="1">Leaf</tissue>
    </source>
</reference>
<protein>
    <submittedName>
        <fullName evidence="1">Uncharacterized protein</fullName>
    </submittedName>
</protein>
<reference evidence="1" key="1">
    <citation type="journal article" date="2022" name="Plant J.">
        <title>Strategies of tolerance reflected in two North American maple genomes.</title>
        <authorList>
            <person name="McEvoy S.L."/>
            <person name="Sezen U.U."/>
            <person name="Trouern-Trend A."/>
            <person name="McMahon S.M."/>
            <person name="Schaberg P.G."/>
            <person name="Yang J."/>
            <person name="Wegrzyn J.L."/>
            <person name="Swenson N.G."/>
        </authorList>
    </citation>
    <scope>NUCLEOTIDE SEQUENCE</scope>
    <source>
        <strain evidence="1">91603</strain>
    </source>
</reference>
<dbReference type="AlphaFoldDB" id="A0AAD5NFD7"/>
<comment type="caution">
    <text evidence="1">The sequence shown here is derived from an EMBL/GenBank/DDBJ whole genome shotgun (WGS) entry which is preliminary data.</text>
</comment>
<name>A0AAD5NFD7_ACENE</name>
<accession>A0AAD5NFD7</accession>
<organism evidence="1 2">
    <name type="scientific">Acer negundo</name>
    <name type="common">Box elder</name>
    <dbReference type="NCBI Taxonomy" id="4023"/>
    <lineage>
        <taxon>Eukaryota</taxon>
        <taxon>Viridiplantae</taxon>
        <taxon>Streptophyta</taxon>
        <taxon>Embryophyta</taxon>
        <taxon>Tracheophyta</taxon>
        <taxon>Spermatophyta</taxon>
        <taxon>Magnoliopsida</taxon>
        <taxon>eudicotyledons</taxon>
        <taxon>Gunneridae</taxon>
        <taxon>Pentapetalae</taxon>
        <taxon>rosids</taxon>
        <taxon>malvids</taxon>
        <taxon>Sapindales</taxon>
        <taxon>Sapindaceae</taxon>
        <taxon>Hippocastanoideae</taxon>
        <taxon>Acereae</taxon>
        <taxon>Acer</taxon>
    </lineage>
</organism>
<keyword evidence="2" id="KW-1185">Reference proteome</keyword>
<proteinExistence type="predicted"/>
<dbReference type="Gene3D" id="3.20.20.70">
    <property type="entry name" value="Aldolase class I"/>
    <property type="match status" value="1"/>
</dbReference>
<gene>
    <name evidence="1" type="ORF">LWI28_008314</name>
</gene>
<sequence length="199" mass="20774">MASTIFHAPPCTSVTPSVKPVPLTCQNYVGLKPSTASVNSSRFNCRPLTTTTVKSQGVFVVKASETVKKLGLSDAECEAAVFAGKIPEAPPVPPKPAAPAGTPLVPALVSVGYIFAQIYGNLSGNVDIGEEDTPIGAMPGCYRLGWRHGLVKEVAKARDVGVNSIVLIPKVPDALKVSILHLGFSRVGAIRAALDDEVM</sequence>